<evidence type="ECO:0000313" key="1">
    <source>
        <dbReference type="EMBL" id="KAF2177439.1"/>
    </source>
</evidence>
<dbReference type="EMBL" id="ML994688">
    <property type="protein sequence ID" value="KAF2177439.1"/>
    <property type="molecule type" value="Genomic_DNA"/>
</dbReference>
<dbReference type="PANTHER" id="PTHR35204:SF1">
    <property type="entry name" value="ENTEROTOXIN"/>
    <property type="match status" value="1"/>
</dbReference>
<sequence>MSIGIFGSVGTPRLFTMITTQRLELIYFDGQSASLTNSGSLDSQIALLNASVQAEPGDEYIYDETRRANELCSLVESLGIDGIVRMNAGFEVLLCDYATSGVKILFSSNLTVPDLQLTDQDHDDPHNRYVDLPQDPNRQPPHGIGNIFAEQNGWEWIRSGVWHYGSSSSAGSSRPERRVKLDYCAIASFYSPQLQSLSGKHHKEIRGNGTYHNGWGLRRGHRLLDISVADVKIMRSWISNLTTPGSQKRCSGIDWQALTETITDQHQSRAREIWNLLLGTDPSLSSEKVIRGVHELSHAVIYPYLEYPSTVGSNKAVVKEETILRCASLYTANLAPSSLNEFETPIKDSIDIVMNRICRWEWDIFEWSENWTSNLLDSRVSPLPDSLGDAGPTSAQLSREIRHYQANTAELLEWIGWDLWLSCEEECSWKQFCYIPMWPVIYAPGKRQGAIYAGVEFTEEEMREFWTPKCISREDFDKGGGRARDPWHQLPDIRYNDSTTISSSFRTQESF</sequence>
<proteinExistence type="predicted"/>
<dbReference type="AlphaFoldDB" id="A0A6A6DGR8"/>
<gene>
    <name evidence="1" type="ORF">K469DRAFT_742513</name>
</gene>
<dbReference type="PANTHER" id="PTHR35204">
    <property type="entry name" value="YALI0A21131P"/>
    <property type="match status" value="1"/>
</dbReference>
<evidence type="ECO:0000313" key="2">
    <source>
        <dbReference type="Proteomes" id="UP000800200"/>
    </source>
</evidence>
<accession>A0A6A6DGR8</accession>
<organism evidence="1 2">
    <name type="scientific">Zopfia rhizophila CBS 207.26</name>
    <dbReference type="NCBI Taxonomy" id="1314779"/>
    <lineage>
        <taxon>Eukaryota</taxon>
        <taxon>Fungi</taxon>
        <taxon>Dikarya</taxon>
        <taxon>Ascomycota</taxon>
        <taxon>Pezizomycotina</taxon>
        <taxon>Dothideomycetes</taxon>
        <taxon>Dothideomycetes incertae sedis</taxon>
        <taxon>Zopfiaceae</taxon>
        <taxon>Zopfia</taxon>
    </lineage>
</organism>
<dbReference type="InterPro" id="IPR038921">
    <property type="entry name" value="YOR389W-like"/>
</dbReference>
<name>A0A6A6DGR8_9PEZI</name>
<dbReference type="Proteomes" id="UP000800200">
    <property type="component" value="Unassembled WGS sequence"/>
</dbReference>
<reference evidence="1" key="1">
    <citation type="journal article" date="2020" name="Stud. Mycol.">
        <title>101 Dothideomycetes genomes: a test case for predicting lifestyles and emergence of pathogens.</title>
        <authorList>
            <person name="Haridas S."/>
            <person name="Albert R."/>
            <person name="Binder M."/>
            <person name="Bloem J."/>
            <person name="Labutti K."/>
            <person name="Salamov A."/>
            <person name="Andreopoulos B."/>
            <person name="Baker S."/>
            <person name="Barry K."/>
            <person name="Bills G."/>
            <person name="Bluhm B."/>
            <person name="Cannon C."/>
            <person name="Castanera R."/>
            <person name="Culley D."/>
            <person name="Daum C."/>
            <person name="Ezra D."/>
            <person name="Gonzalez J."/>
            <person name="Henrissat B."/>
            <person name="Kuo A."/>
            <person name="Liang C."/>
            <person name="Lipzen A."/>
            <person name="Lutzoni F."/>
            <person name="Magnuson J."/>
            <person name="Mondo S."/>
            <person name="Nolan M."/>
            <person name="Ohm R."/>
            <person name="Pangilinan J."/>
            <person name="Park H.-J."/>
            <person name="Ramirez L."/>
            <person name="Alfaro M."/>
            <person name="Sun H."/>
            <person name="Tritt A."/>
            <person name="Yoshinaga Y."/>
            <person name="Zwiers L.-H."/>
            <person name="Turgeon B."/>
            <person name="Goodwin S."/>
            <person name="Spatafora J."/>
            <person name="Crous P."/>
            <person name="Grigoriev I."/>
        </authorList>
    </citation>
    <scope>NUCLEOTIDE SEQUENCE</scope>
    <source>
        <strain evidence="1">CBS 207.26</strain>
    </source>
</reference>
<protein>
    <submittedName>
        <fullName evidence="1">Uncharacterized protein</fullName>
    </submittedName>
</protein>
<keyword evidence="2" id="KW-1185">Reference proteome</keyword>
<dbReference type="OrthoDB" id="10261782at2759"/>